<proteinExistence type="predicted"/>
<gene>
    <name evidence="1" type="ORF">Tci_030536</name>
</gene>
<reference evidence="1" key="1">
    <citation type="journal article" date="2019" name="Sci. Rep.">
        <title>Draft genome of Tanacetum cinerariifolium, the natural source of mosquito coil.</title>
        <authorList>
            <person name="Yamashiro T."/>
            <person name="Shiraishi A."/>
            <person name="Satake H."/>
            <person name="Nakayama K."/>
        </authorList>
    </citation>
    <scope>NUCLEOTIDE SEQUENCE</scope>
</reference>
<dbReference type="PANTHER" id="PTHR33067:SF35">
    <property type="entry name" value="ASPARTIC PEPTIDASE DDI1-TYPE DOMAIN-CONTAINING PROTEIN"/>
    <property type="match status" value="1"/>
</dbReference>
<comment type="caution">
    <text evidence="1">The sequence shown here is derived from an EMBL/GenBank/DDBJ whole genome shotgun (WGS) entry which is preliminary data.</text>
</comment>
<evidence type="ECO:0008006" key="2">
    <source>
        <dbReference type="Google" id="ProtNLM"/>
    </source>
</evidence>
<name>A0A6L2L9Y6_TANCI</name>
<dbReference type="PANTHER" id="PTHR33067">
    <property type="entry name" value="RNA-DIRECTED DNA POLYMERASE-RELATED"/>
    <property type="match status" value="1"/>
</dbReference>
<protein>
    <recommendedName>
        <fullName evidence="2">Reverse transcriptase domain-containing protein</fullName>
    </recommendedName>
</protein>
<dbReference type="AlphaFoldDB" id="A0A6L2L9Y6"/>
<evidence type="ECO:0000313" key="1">
    <source>
        <dbReference type="EMBL" id="GEU58558.1"/>
    </source>
</evidence>
<organism evidence="1">
    <name type="scientific">Tanacetum cinerariifolium</name>
    <name type="common">Dalmatian daisy</name>
    <name type="synonym">Chrysanthemum cinerariifolium</name>
    <dbReference type="NCBI Taxonomy" id="118510"/>
    <lineage>
        <taxon>Eukaryota</taxon>
        <taxon>Viridiplantae</taxon>
        <taxon>Streptophyta</taxon>
        <taxon>Embryophyta</taxon>
        <taxon>Tracheophyta</taxon>
        <taxon>Spermatophyta</taxon>
        <taxon>Magnoliopsida</taxon>
        <taxon>eudicotyledons</taxon>
        <taxon>Gunneridae</taxon>
        <taxon>Pentapetalae</taxon>
        <taxon>asterids</taxon>
        <taxon>campanulids</taxon>
        <taxon>Asterales</taxon>
        <taxon>Asteraceae</taxon>
        <taxon>Asteroideae</taxon>
        <taxon>Anthemideae</taxon>
        <taxon>Anthemidinae</taxon>
        <taxon>Tanacetum</taxon>
    </lineage>
</organism>
<dbReference type="InterPro" id="IPR021109">
    <property type="entry name" value="Peptidase_aspartic_dom_sf"/>
</dbReference>
<accession>A0A6L2L9Y6</accession>
<dbReference type="EMBL" id="BKCJ010004024">
    <property type="protein sequence ID" value="GEU58558.1"/>
    <property type="molecule type" value="Genomic_DNA"/>
</dbReference>
<dbReference type="Gene3D" id="2.40.70.10">
    <property type="entry name" value="Acid Proteases"/>
    <property type="match status" value="1"/>
</dbReference>
<sequence length="289" mass="34065">MEEMLAKFIDEGKCEYDEMEIFIKEFRTTNELLLKEQNYLLSELKIKVDKFVLPIDFVILDMPEEFRISIILGRPFMATARAMIDVFNKKIMLRVGDDEVIFDMDQSMKMTSTEDDVTRCIESVDMAYSEEQQNDGSDNIMSEHLFSESASVIDKKKHVLKSLPSHLEYAYLNGDESFPVIILSKLYEREKNSLLQDAKPRLIRWVLLLQGFNIEIKDKKRVDYLATDHLSRLENPYMEVLTEREMADEFPDEHLTLLKSKFNDDEPWLFDLESPKDMVFILGEWLERI</sequence>